<dbReference type="InterPro" id="IPR037862">
    <property type="entry name" value="PLC-beta_PH"/>
</dbReference>
<evidence type="ECO:0000256" key="12">
    <source>
        <dbReference type="SAM" id="MobiDB-lite"/>
    </source>
</evidence>
<dbReference type="Gene3D" id="1.10.238.10">
    <property type="entry name" value="EF-hand"/>
    <property type="match status" value="1"/>
</dbReference>
<dbReference type="CDD" id="cd08591">
    <property type="entry name" value="PI-PLCc_beta"/>
    <property type="match status" value="1"/>
</dbReference>
<dbReference type="CDD" id="cd00275">
    <property type="entry name" value="C2_PLC_like"/>
    <property type="match status" value="1"/>
</dbReference>
<evidence type="ECO:0000256" key="3">
    <source>
        <dbReference type="ARBA" id="ARBA00022837"/>
    </source>
</evidence>
<dbReference type="InterPro" id="IPR001192">
    <property type="entry name" value="PI-PLC_fam"/>
</dbReference>
<dbReference type="SMART" id="SM00239">
    <property type="entry name" value="C2"/>
    <property type="match status" value="1"/>
</dbReference>
<dbReference type="InterPro" id="IPR042531">
    <property type="entry name" value="PLC-beta_C_sf"/>
</dbReference>
<feature type="active site" evidence="10">
    <location>
        <position position="379"/>
    </location>
</feature>
<evidence type="ECO:0000256" key="11">
    <source>
        <dbReference type="PIRSR" id="PIRSR000956-2"/>
    </source>
</evidence>
<dbReference type="GO" id="GO:0004435">
    <property type="term" value="F:phosphatidylinositol-4,5-bisphosphate phospholipase C activity"/>
    <property type="evidence" value="ECO:0007669"/>
    <property type="project" value="UniProtKB-UniRule"/>
</dbReference>
<feature type="binding site" evidence="11">
    <location>
        <position position="413"/>
    </location>
    <ligand>
        <name>Ca(2+)</name>
        <dbReference type="ChEBI" id="CHEBI:29108"/>
    </ligand>
</feature>
<proteinExistence type="predicted"/>
<comment type="catalytic activity">
    <reaction evidence="8">
        <text>a 1,2-diacyl-sn-glycero-3-phospho-(1D-myo-inositol) + H2O = 1D-myo-inositol 1-phosphate + a 1,2-diacyl-sn-glycerol + H(+)</text>
        <dbReference type="Rhea" id="RHEA:43484"/>
        <dbReference type="ChEBI" id="CHEBI:15377"/>
        <dbReference type="ChEBI" id="CHEBI:15378"/>
        <dbReference type="ChEBI" id="CHEBI:17815"/>
        <dbReference type="ChEBI" id="CHEBI:57880"/>
        <dbReference type="ChEBI" id="CHEBI:58433"/>
    </reaction>
    <physiologicalReaction direction="left-to-right" evidence="8">
        <dbReference type="Rhea" id="RHEA:43485"/>
    </physiologicalReaction>
</comment>
<dbReference type="Pfam" id="PF17787">
    <property type="entry name" value="PH_14"/>
    <property type="match status" value="1"/>
</dbReference>
<keyword evidence="6 9" id="KW-0807">Transducer</keyword>
<dbReference type="SUPFAM" id="SSF50729">
    <property type="entry name" value="PH domain-like"/>
    <property type="match status" value="1"/>
</dbReference>
<dbReference type="SMART" id="SM00148">
    <property type="entry name" value="PLCXc"/>
    <property type="match status" value="1"/>
</dbReference>
<dbReference type="Gene3D" id="2.30.29.240">
    <property type="match status" value="1"/>
</dbReference>
<protein>
    <recommendedName>
        <fullName evidence="9">1-phosphatidylinositol 4,5-bisphosphate phosphodiesterase</fullName>
        <ecNumber evidence="9">3.1.4.11</ecNumber>
    </recommendedName>
</protein>
<dbReference type="Pfam" id="PF08703">
    <property type="entry name" value="PLC-beta_C"/>
    <property type="match status" value="1"/>
</dbReference>
<dbReference type="RefSeq" id="XP_032820968.1">
    <property type="nucleotide sequence ID" value="XM_032965077.1"/>
</dbReference>
<dbReference type="SMART" id="SM00149">
    <property type="entry name" value="PLCYc"/>
    <property type="match status" value="1"/>
</dbReference>
<comment type="cofactor">
    <cofactor evidence="11">
        <name>Ca(2+)</name>
        <dbReference type="ChEBI" id="CHEBI:29108"/>
    </cofactor>
    <text evidence="11">Binds 1 Ca(2+) ion per subunit.</text>
</comment>
<reference evidence="16" key="1">
    <citation type="submission" date="2025-08" db="UniProtKB">
        <authorList>
            <consortium name="RefSeq"/>
        </authorList>
    </citation>
    <scope>IDENTIFICATION</scope>
    <source>
        <tissue evidence="16">Sperm</tissue>
    </source>
</reference>
<accession>A0AAJ7TQP7</accession>
<dbReference type="PROSITE" id="PS50007">
    <property type="entry name" value="PIPLC_X_DOMAIN"/>
    <property type="match status" value="1"/>
</dbReference>
<evidence type="ECO:0000256" key="6">
    <source>
        <dbReference type="ARBA" id="ARBA00023224"/>
    </source>
</evidence>
<dbReference type="Pfam" id="PF00387">
    <property type="entry name" value="PI-PLC-Y"/>
    <property type="match status" value="1"/>
</dbReference>
<evidence type="ECO:0000313" key="15">
    <source>
        <dbReference type="Proteomes" id="UP001318040"/>
    </source>
</evidence>
<evidence type="ECO:0000259" key="14">
    <source>
        <dbReference type="PROSITE" id="PS50008"/>
    </source>
</evidence>
<dbReference type="CDD" id="cd13361">
    <property type="entry name" value="PH_PLC_beta"/>
    <property type="match status" value="1"/>
</dbReference>
<dbReference type="InterPro" id="IPR016280">
    <property type="entry name" value="PLC-beta"/>
</dbReference>
<dbReference type="GO" id="GO:0007186">
    <property type="term" value="P:G protein-coupled receptor signaling pathway"/>
    <property type="evidence" value="ECO:0007669"/>
    <property type="project" value="TreeGrafter"/>
</dbReference>
<dbReference type="Pfam" id="PF00388">
    <property type="entry name" value="PI-PLC-X"/>
    <property type="match status" value="1"/>
</dbReference>
<keyword evidence="1" id="KW-0597">Phosphoprotein</keyword>
<evidence type="ECO:0000256" key="4">
    <source>
        <dbReference type="ARBA" id="ARBA00022963"/>
    </source>
</evidence>
<dbReference type="PROSITE" id="PS50008">
    <property type="entry name" value="PIPLC_Y_DOMAIN"/>
    <property type="match status" value="1"/>
</dbReference>
<dbReference type="InterPro" id="IPR035892">
    <property type="entry name" value="C2_domain_sf"/>
</dbReference>
<organism evidence="15 16">
    <name type="scientific">Petromyzon marinus</name>
    <name type="common">Sea lamprey</name>
    <dbReference type="NCBI Taxonomy" id="7757"/>
    <lineage>
        <taxon>Eukaryota</taxon>
        <taxon>Metazoa</taxon>
        <taxon>Chordata</taxon>
        <taxon>Craniata</taxon>
        <taxon>Vertebrata</taxon>
        <taxon>Cyclostomata</taxon>
        <taxon>Hyperoartia</taxon>
        <taxon>Petromyzontiformes</taxon>
        <taxon>Petromyzontidae</taxon>
        <taxon>Petromyzon</taxon>
    </lineage>
</organism>
<dbReference type="Proteomes" id="UP001318040">
    <property type="component" value="Chromosome 33"/>
</dbReference>
<dbReference type="InterPro" id="IPR011992">
    <property type="entry name" value="EF-hand-dom_pair"/>
</dbReference>
<dbReference type="InterPro" id="IPR053945">
    <property type="entry name" value="PLCB1-4-like_EFh"/>
</dbReference>
<evidence type="ECO:0000256" key="9">
    <source>
        <dbReference type="PIRNR" id="PIRNR000956"/>
    </source>
</evidence>
<dbReference type="GO" id="GO:0005737">
    <property type="term" value="C:cytoplasm"/>
    <property type="evidence" value="ECO:0007669"/>
    <property type="project" value="TreeGrafter"/>
</dbReference>
<dbReference type="InterPro" id="IPR001711">
    <property type="entry name" value="PLipase_C_Pinositol-sp_Y"/>
</dbReference>
<evidence type="ECO:0000259" key="13">
    <source>
        <dbReference type="PROSITE" id="PS50004"/>
    </source>
</evidence>
<dbReference type="GeneID" id="116948421"/>
<evidence type="ECO:0000256" key="7">
    <source>
        <dbReference type="ARBA" id="ARBA00023674"/>
    </source>
</evidence>
<dbReference type="PROSITE" id="PS50004">
    <property type="entry name" value="C2"/>
    <property type="match status" value="1"/>
</dbReference>
<dbReference type="KEGG" id="pmrn:116948421"/>
<dbReference type="AlphaFoldDB" id="A0AAJ7TQP7"/>
<dbReference type="InterPro" id="IPR000909">
    <property type="entry name" value="PLipase_C_PInositol-sp_X_dom"/>
</dbReference>
<dbReference type="InterPro" id="IPR017946">
    <property type="entry name" value="PLC-like_Pdiesterase_TIM-brl"/>
</dbReference>
<feature type="region of interest" description="Disordered" evidence="12">
    <location>
        <begin position="903"/>
        <end position="933"/>
    </location>
</feature>
<feature type="active site" evidence="10">
    <location>
        <position position="332"/>
    </location>
</feature>
<dbReference type="Pfam" id="PF00168">
    <property type="entry name" value="C2"/>
    <property type="match status" value="1"/>
</dbReference>
<dbReference type="Gene3D" id="2.60.40.150">
    <property type="entry name" value="C2 domain"/>
    <property type="match status" value="1"/>
</dbReference>
<dbReference type="PANTHER" id="PTHR10336:SF149">
    <property type="entry name" value="1-PHOSPHATIDYLINOSITOL 4,5-BISPHOSPHATE PHOSPHODIESTERASE CLASSES I AND II"/>
    <property type="match status" value="1"/>
</dbReference>
<keyword evidence="11" id="KW-0479">Metal-binding</keyword>
<keyword evidence="15" id="KW-1185">Reference proteome</keyword>
<gene>
    <name evidence="16" type="primary">LOC116948421</name>
</gene>
<name>A0AAJ7TQP7_PETMA</name>
<dbReference type="SUPFAM" id="SSF69989">
    <property type="entry name" value="C-terminal domain of PLC-beta"/>
    <property type="match status" value="1"/>
</dbReference>
<dbReference type="Gene3D" id="3.20.20.190">
    <property type="entry name" value="Phosphatidylinositol (PI) phosphodiesterase"/>
    <property type="match status" value="1"/>
</dbReference>
<feature type="region of interest" description="Disordered" evidence="12">
    <location>
        <begin position="481"/>
        <end position="533"/>
    </location>
</feature>
<evidence type="ECO:0000313" key="16">
    <source>
        <dbReference type="RefSeq" id="XP_032820968.1"/>
    </source>
</evidence>
<feature type="domain" description="PI-PLC Y-box" evidence="14">
    <location>
        <begin position="576"/>
        <end position="692"/>
    </location>
</feature>
<keyword evidence="3 11" id="KW-0106">Calcium</keyword>
<evidence type="ECO:0000256" key="10">
    <source>
        <dbReference type="PIRSR" id="PIRSR000956-1"/>
    </source>
</evidence>
<dbReference type="GO" id="GO:0048015">
    <property type="term" value="P:phosphatidylinositol-mediated signaling"/>
    <property type="evidence" value="ECO:0007669"/>
    <property type="project" value="TreeGrafter"/>
</dbReference>
<dbReference type="GO" id="GO:0046488">
    <property type="term" value="P:phosphatidylinositol metabolic process"/>
    <property type="evidence" value="ECO:0007669"/>
    <property type="project" value="TreeGrafter"/>
</dbReference>
<feature type="binding site" evidence="11">
    <location>
        <position position="333"/>
    </location>
    <ligand>
        <name>Ca(2+)</name>
        <dbReference type="ChEBI" id="CHEBI:29108"/>
    </ligand>
</feature>
<evidence type="ECO:0000256" key="8">
    <source>
        <dbReference type="ARBA" id="ARBA00023726"/>
    </source>
</evidence>
<feature type="domain" description="C2" evidence="13">
    <location>
        <begin position="692"/>
        <end position="821"/>
    </location>
</feature>
<dbReference type="InterPro" id="IPR000008">
    <property type="entry name" value="C2_dom"/>
</dbReference>
<dbReference type="GO" id="GO:0051209">
    <property type="term" value="P:release of sequestered calcium ion into cytosol"/>
    <property type="evidence" value="ECO:0007669"/>
    <property type="project" value="TreeGrafter"/>
</dbReference>
<keyword evidence="4 9" id="KW-0442">Lipid degradation</keyword>
<dbReference type="Gene3D" id="1.20.1230.10">
    <property type="entry name" value="Phospholipase C beta, distal C-terminal domain"/>
    <property type="match status" value="1"/>
</dbReference>
<dbReference type="SUPFAM" id="SSF47473">
    <property type="entry name" value="EF-hand"/>
    <property type="match status" value="1"/>
</dbReference>
<feature type="binding site" evidence="11">
    <location>
        <position position="364"/>
    </location>
    <ligand>
        <name>Ca(2+)</name>
        <dbReference type="ChEBI" id="CHEBI:29108"/>
    </ligand>
</feature>
<feature type="binding site" evidence="11">
    <location>
        <position position="362"/>
    </location>
    <ligand>
        <name>Ca(2+)</name>
        <dbReference type="ChEBI" id="CHEBI:29108"/>
    </ligand>
</feature>
<dbReference type="EC" id="3.1.4.11" evidence="9"/>
<dbReference type="GO" id="GO:0005509">
    <property type="term" value="F:calcium ion binding"/>
    <property type="evidence" value="ECO:0007669"/>
    <property type="project" value="UniProtKB-UniRule"/>
</dbReference>
<dbReference type="PRINTS" id="PR00390">
    <property type="entry name" value="PHPHLIPASEC"/>
</dbReference>
<keyword evidence="2 9" id="KW-0378">Hydrolase</keyword>
<dbReference type="GO" id="GO:0016042">
    <property type="term" value="P:lipid catabolic process"/>
    <property type="evidence" value="ECO:0007669"/>
    <property type="project" value="UniProtKB-KW"/>
</dbReference>
<dbReference type="InterPro" id="IPR014815">
    <property type="entry name" value="PLC-beta_C"/>
</dbReference>
<dbReference type="FunFam" id="2.60.40.150:FF:000008">
    <property type="entry name" value="1-phosphatidylinositol 4,5-bisphosphate phosphodiesterase"/>
    <property type="match status" value="1"/>
</dbReference>
<dbReference type="SUPFAM" id="SSF49562">
    <property type="entry name" value="C2 domain (Calcium/lipid-binding domain, CaLB)"/>
    <property type="match status" value="1"/>
</dbReference>
<dbReference type="PANTHER" id="PTHR10336">
    <property type="entry name" value="PHOSPHOINOSITIDE-SPECIFIC PHOSPHOLIPASE C FAMILY PROTEIN"/>
    <property type="match status" value="1"/>
</dbReference>
<dbReference type="PIRSF" id="PIRSF000956">
    <property type="entry name" value="PLC-beta"/>
    <property type="match status" value="1"/>
</dbReference>
<keyword evidence="5 9" id="KW-0443">Lipid metabolism</keyword>
<evidence type="ECO:0000256" key="2">
    <source>
        <dbReference type="ARBA" id="ARBA00022801"/>
    </source>
</evidence>
<evidence type="ECO:0000256" key="5">
    <source>
        <dbReference type="ARBA" id="ARBA00023098"/>
    </source>
</evidence>
<dbReference type="Pfam" id="PF22631">
    <property type="entry name" value="PLCB1-4-like_EFh"/>
    <property type="match status" value="1"/>
</dbReference>
<dbReference type="SUPFAM" id="SSF51695">
    <property type="entry name" value="PLC-like phosphodiesterases"/>
    <property type="match status" value="1"/>
</dbReference>
<evidence type="ECO:0000256" key="1">
    <source>
        <dbReference type="ARBA" id="ARBA00022553"/>
    </source>
</evidence>
<sequence>MAGAEACVHSPRRLDPLAVAEPLRKGNKFLKWEEETNSLAAVTLMVDPKGYFLYWTDQNKETECLEITSIRDTRTGRYAKVPREPRFRESVESFTGPQMETQTLTVVSGPDLVNTAFLNFTSFTEGVAQVWVEELFNLATNLLAQSASRRTFLDKVYTRLMIRLNQEEKIPVRSVLRTFPADKRRVEKALAHCGLPSGRNDVINPVDFSPSVFWDFVNQLCQRTDIDSIFAESGAKNKPYLTLDQFTDFVNLRQRDPRLNELLFPPLRPAQVQLMIDKYEPNSNLARKGQISVSGFKLYLHGDENSIVPPEKLDVNEDMSCPLSHYFINSSHNTYLTAGQLKGCSTAEMYRQVLLSGCRCVELDCWKGRTADEEPIITHGFTMTTEILFKEAIEAIAESAFKTSSYPVILSFENHVDSPKQQAKMAEYCRQAFGEALVTEPLEKFPLEPGVPLPSPGELRGRVLVKNKKKLLVRAGDARRRLEGVPSNSPSESSLGELPGATGSELPDIPQSPLAPGSPDGSGRSSDWHKSGSFSRSIAEVLEGGSDEDDYTEEELKKVTTDEGTASIEVSATQEMSNLVSYVQPIKFDSFADAKRRNRNFEMSSFVETKGAEQLTKSPVEFVEYNKTHLSRIYPKGTRVDSSNYTPQLFWNAGCQMVALNFQSLDLAMQLNMGMFGYNGRSGYLLKPEFMRRSDKHFDPFTGSTIDGVIANTVSIKVISGQFLVDRRVGTYVEVDMFGLPVDTKRKMYRTRTSRDNNPINPVWNEEPFVFKKVVLPALASLRVAVFEDSGKFIGHRILPVSAMRPGYHHICLRNESNQPLTMPAIFVFIQVKDYVPDAFEDIISGLSNPIRYQSLIEKRARQLQMLYMDELEEKRPTAPADGAGGTWPGAGLAAEPLVTDRRASAGRGDELTAMARPGGKEERRSANGAAPRIGASWRTSSLTPFGTALLQEALGFYPSSPRKENIIGVLRELRPASLEELKQSRALVKLRSKQHKDLQELARRNVKRAAETGKEHAAQLAAHADQQQRRRTFAERKTFYARSLLGGGASAEARATAAVGQKALEVAELRRRQREELRALRLEQRTVERDRSLQYTAQFYERLLAAAQDSQATLLKKLTETSEKEKRELKKQMDTLRLGKVEAACKEVKDKQELERHKEQITNTHIQEGVVKLKALLESQKKRQERIEEKHQQVVAAVKQEEQLCRREVERAFEEWLQCQSEGAESGRQEQMARP</sequence>
<comment type="catalytic activity">
    <reaction evidence="7">
        <text>a 1,2-diacyl-sn-glycero-3-phospho-(1D-myo-inositol-4,5-bisphosphate) + H2O = 1D-myo-inositol 1,4,5-trisphosphate + a 1,2-diacyl-sn-glycerol + H(+)</text>
        <dbReference type="Rhea" id="RHEA:33179"/>
        <dbReference type="ChEBI" id="CHEBI:15377"/>
        <dbReference type="ChEBI" id="CHEBI:15378"/>
        <dbReference type="ChEBI" id="CHEBI:17815"/>
        <dbReference type="ChEBI" id="CHEBI:58456"/>
        <dbReference type="ChEBI" id="CHEBI:203600"/>
        <dbReference type="EC" id="3.1.4.11"/>
    </reaction>
    <physiologicalReaction direction="left-to-right" evidence="7">
        <dbReference type="Rhea" id="RHEA:33180"/>
    </physiologicalReaction>
</comment>